<feature type="compositionally biased region" description="Basic and acidic residues" evidence="1">
    <location>
        <begin position="97"/>
        <end position="107"/>
    </location>
</feature>
<gene>
    <name evidence="2" type="ORF">NPIL_22101</name>
</gene>
<evidence type="ECO:0000256" key="1">
    <source>
        <dbReference type="SAM" id="MobiDB-lite"/>
    </source>
</evidence>
<keyword evidence="3" id="KW-1185">Reference proteome</keyword>
<comment type="caution">
    <text evidence="2">The sequence shown here is derived from an EMBL/GenBank/DDBJ whole genome shotgun (WGS) entry which is preliminary data.</text>
</comment>
<proteinExistence type="predicted"/>
<evidence type="ECO:0000313" key="3">
    <source>
        <dbReference type="Proteomes" id="UP000887013"/>
    </source>
</evidence>
<feature type="region of interest" description="Disordered" evidence="1">
    <location>
        <begin position="97"/>
        <end position="137"/>
    </location>
</feature>
<dbReference type="AlphaFoldDB" id="A0A8X6TGY8"/>
<name>A0A8X6TGY8_NEPPI</name>
<evidence type="ECO:0000313" key="2">
    <source>
        <dbReference type="EMBL" id="GFT15710.1"/>
    </source>
</evidence>
<sequence length="194" mass="21706">MARKRARTSENTNLDKFCDTEMYTYAEEFYLKEGEKALAEGKRIETDTSSESNEHSCSEIITADVKDSLNVTEIAADAILLTPKVEINFDEVADTNKQTHESKDTKNIFRPSLFASDSDSEEDPNKKGQRTSPAVGDIFTVESLQQKSQSNISKASDKLESFGNFVVSSLRSMSSERQDSVMLEICKLLLIPKK</sequence>
<dbReference type="Proteomes" id="UP000887013">
    <property type="component" value="Unassembled WGS sequence"/>
</dbReference>
<dbReference type="EMBL" id="BMAW01058327">
    <property type="protein sequence ID" value="GFT15710.1"/>
    <property type="molecule type" value="Genomic_DNA"/>
</dbReference>
<accession>A0A8X6TGY8</accession>
<protein>
    <submittedName>
        <fullName evidence="2">Uncharacterized protein</fullName>
    </submittedName>
</protein>
<reference evidence="2" key="1">
    <citation type="submission" date="2020-08" db="EMBL/GenBank/DDBJ databases">
        <title>Multicomponent nature underlies the extraordinary mechanical properties of spider dragline silk.</title>
        <authorList>
            <person name="Kono N."/>
            <person name="Nakamura H."/>
            <person name="Mori M."/>
            <person name="Yoshida Y."/>
            <person name="Ohtoshi R."/>
            <person name="Malay A.D."/>
            <person name="Moran D.A.P."/>
            <person name="Tomita M."/>
            <person name="Numata K."/>
            <person name="Arakawa K."/>
        </authorList>
    </citation>
    <scope>NUCLEOTIDE SEQUENCE</scope>
</reference>
<organism evidence="2 3">
    <name type="scientific">Nephila pilipes</name>
    <name type="common">Giant wood spider</name>
    <name type="synonym">Nephila maculata</name>
    <dbReference type="NCBI Taxonomy" id="299642"/>
    <lineage>
        <taxon>Eukaryota</taxon>
        <taxon>Metazoa</taxon>
        <taxon>Ecdysozoa</taxon>
        <taxon>Arthropoda</taxon>
        <taxon>Chelicerata</taxon>
        <taxon>Arachnida</taxon>
        <taxon>Araneae</taxon>
        <taxon>Araneomorphae</taxon>
        <taxon>Entelegynae</taxon>
        <taxon>Araneoidea</taxon>
        <taxon>Nephilidae</taxon>
        <taxon>Nephila</taxon>
    </lineage>
</organism>